<keyword evidence="4" id="KW-1185">Reference proteome</keyword>
<dbReference type="AlphaFoldDB" id="A0A1Y6BCV0"/>
<dbReference type="Gene3D" id="3.30.1370.60">
    <property type="entry name" value="Hypothetical oxidoreductase yiak, domain 2"/>
    <property type="match status" value="1"/>
</dbReference>
<evidence type="ECO:0000256" key="1">
    <source>
        <dbReference type="ARBA" id="ARBA00006056"/>
    </source>
</evidence>
<dbReference type="InterPro" id="IPR043143">
    <property type="entry name" value="Mal/L-sulf/L-lact_DH-like_NADP"/>
</dbReference>
<dbReference type="Proteomes" id="UP000192917">
    <property type="component" value="Unassembled WGS sequence"/>
</dbReference>
<comment type="similarity">
    <text evidence="1">Belongs to the LDH2/MDH2 oxidoreductase family.</text>
</comment>
<dbReference type="SUPFAM" id="SSF89733">
    <property type="entry name" value="L-sulfolactate dehydrogenase-like"/>
    <property type="match status" value="1"/>
</dbReference>
<proteinExistence type="inferred from homology"/>
<dbReference type="InterPro" id="IPR003767">
    <property type="entry name" value="Malate/L-lactate_DH-like"/>
</dbReference>
<dbReference type="InterPro" id="IPR036111">
    <property type="entry name" value="Mal/L-sulfo/L-lacto_DH-like_sf"/>
</dbReference>
<dbReference type="Pfam" id="PF02615">
    <property type="entry name" value="Ldh_2"/>
    <property type="match status" value="1"/>
</dbReference>
<dbReference type="NCBIfam" id="NF007504">
    <property type="entry name" value="PRK10098.1"/>
    <property type="match status" value="1"/>
</dbReference>
<sequence length="354" mass="37640">MSFEATAPDDVLLAAPALQVRVEAIFAALGCAPREATAIAEHLVLANLMGHDSHGVSLIPLYVRMVREGRVAPNRRVSTVLDAGPLVTLEAHRGFGQATALEAMELAVARARRDGAAVVGLRNSHHVGRVGHWAERCAAAGLVSLHFVNVVGSAAVVAPFAGADARIHTNPVAIGMPRPGDEPLILDFATSRVAQGKLRVAMNRGLQVPEGHLIDAEGRPSTEPRVTYEPPFGALLPFGEHKGSGLGLFCDLLAGALTGGGTAHAGTLEEGVYLNNMLSIVLDPQRLGGQASWQRDLLDGIAWFAASPPRDPERPVLLPGEPERLTRRRRLAEGIPIDRETWRQIEEAARSVGL</sequence>
<organism evidence="3 4">
    <name type="scientific">Tistlia consotensis USBA 355</name>
    <dbReference type="NCBI Taxonomy" id="560819"/>
    <lineage>
        <taxon>Bacteria</taxon>
        <taxon>Pseudomonadati</taxon>
        <taxon>Pseudomonadota</taxon>
        <taxon>Alphaproteobacteria</taxon>
        <taxon>Rhodospirillales</taxon>
        <taxon>Rhodovibrionaceae</taxon>
        <taxon>Tistlia</taxon>
    </lineage>
</organism>
<evidence type="ECO:0000256" key="2">
    <source>
        <dbReference type="ARBA" id="ARBA00023002"/>
    </source>
</evidence>
<reference evidence="3 4" key="1">
    <citation type="submission" date="2017-04" db="EMBL/GenBank/DDBJ databases">
        <authorList>
            <person name="Afonso C.L."/>
            <person name="Miller P.J."/>
            <person name="Scott M.A."/>
            <person name="Spackman E."/>
            <person name="Goraichik I."/>
            <person name="Dimitrov K.M."/>
            <person name="Suarez D.L."/>
            <person name="Swayne D.E."/>
        </authorList>
    </citation>
    <scope>NUCLEOTIDE SEQUENCE [LARGE SCALE GENOMIC DNA]</scope>
    <source>
        <strain evidence="3 4">USBA 355</strain>
    </source>
</reference>
<accession>A0A1Y6BCV0</accession>
<dbReference type="PANTHER" id="PTHR11091:SF0">
    <property type="entry name" value="MALATE DEHYDROGENASE"/>
    <property type="match status" value="1"/>
</dbReference>
<name>A0A1Y6BCV0_9PROT</name>
<gene>
    <name evidence="3" type="ORF">SAMN05428998_10277</name>
</gene>
<dbReference type="EMBL" id="FWZX01000002">
    <property type="protein sequence ID" value="SME97464.1"/>
    <property type="molecule type" value="Genomic_DNA"/>
</dbReference>
<dbReference type="RefSeq" id="WP_200808394.1">
    <property type="nucleotide sequence ID" value="NZ_FWZX01000002.1"/>
</dbReference>
<evidence type="ECO:0000313" key="3">
    <source>
        <dbReference type="EMBL" id="SME97464.1"/>
    </source>
</evidence>
<dbReference type="PANTHER" id="PTHR11091">
    <property type="entry name" value="OXIDOREDUCTASE-RELATED"/>
    <property type="match status" value="1"/>
</dbReference>
<dbReference type="Gene3D" id="1.10.1530.10">
    <property type="match status" value="1"/>
</dbReference>
<dbReference type="InterPro" id="IPR043144">
    <property type="entry name" value="Mal/L-sulf/L-lact_DH-like_ah"/>
</dbReference>
<protein>
    <submittedName>
        <fullName evidence="3">Uncharacterized oxidoreductase</fullName>
    </submittedName>
</protein>
<dbReference type="GO" id="GO:0016491">
    <property type="term" value="F:oxidoreductase activity"/>
    <property type="evidence" value="ECO:0007669"/>
    <property type="project" value="UniProtKB-KW"/>
</dbReference>
<keyword evidence="2" id="KW-0560">Oxidoreductase</keyword>
<evidence type="ECO:0000313" key="4">
    <source>
        <dbReference type="Proteomes" id="UP000192917"/>
    </source>
</evidence>
<dbReference type="STRING" id="560819.SAMN05428998_10277"/>